<dbReference type="AlphaFoldDB" id="A0A2U2AS62"/>
<proteinExistence type="predicted"/>
<comment type="caution">
    <text evidence="1">The sequence shown here is derived from an EMBL/GenBank/DDBJ whole genome shotgun (WGS) entry which is preliminary data.</text>
</comment>
<accession>A0A2U2AS62</accession>
<dbReference type="Proteomes" id="UP000245217">
    <property type="component" value="Unassembled WGS sequence"/>
</dbReference>
<reference evidence="3 4" key="2">
    <citation type="submission" date="2018-05" db="EMBL/GenBank/DDBJ databases">
        <title>Ignatzschineria dubaiensis sp. nov., isolated from necrotic foot tissues of dromedaries (Camelus dromedarius) and associated maggots in Dubai, United Arab Emirates.</title>
        <authorList>
            <person name="Tsang C.C."/>
            <person name="Tang J.Y.M."/>
            <person name="Fong J.Y.H."/>
            <person name="Kinne J."/>
            <person name="Lee H.H."/>
            <person name="Joseph M."/>
            <person name="Jose S."/>
            <person name="Schuster R.K."/>
            <person name="Tang Y."/>
            <person name="Sivakumar S."/>
            <person name="Chen J.H.K."/>
            <person name="Teng J.L.L."/>
            <person name="Lau S.K.P."/>
            <person name="Wernery U."/>
            <person name="Woo P.C.Y."/>
        </authorList>
    </citation>
    <scope>NUCLEOTIDE SEQUENCE [LARGE SCALE GENOMIC DNA]</scope>
    <source>
        <strain evidence="3">UAE-HKU57</strain>
        <strain evidence="4">UAE-HKU58</strain>
    </source>
</reference>
<sequence length="63" mass="7550">MTKITKHYKVVIWSFYKVSPFSKRKRLADQVLLRIKNYLISKYVLVYVLVESILRAVSMSRIE</sequence>
<evidence type="ECO:0000313" key="2">
    <source>
        <dbReference type="EMBL" id="PWD94084.1"/>
    </source>
</evidence>
<protein>
    <submittedName>
        <fullName evidence="1">Uncharacterized protein</fullName>
    </submittedName>
</protein>
<organism evidence="1 3">
    <name type="scientific">Ignatzschineria cameli</name>
    <dbReference type="NCBI Taxonomy" id="2182793"/>
    <lineage>
        <taxon>Bacteria</taxon>
        <taxon>Pseudomonadati</taxon>
        <taxon>Pseudomonadota</taxon>
        <taxon>Gammaproteobacteria</taxon>
        <taxon>Cardiobacteriales</taxon>
        <taxon>Ignatzschineriaceae</taxon>
        <taxon>Ignatzschineria</taxon>
    </lineage>
</organism>
<evidence type="ECO:0000313" key="4">
    <source>
        <dbReference type="Proteomes" id="UP000245217"/>
    </source>
</evidence>
<dbReference type="EMBL" id="QEWW01000002">
    <property type="protein sequence ID" value="PWD87100.1"/>
    <property type="molecule type" value="Genomic_DNA"/>
</dbReference>
<keyword evidence="4" id="KW-1185">Reference proteome</keyword>
<gene>
    <name evidence="1" type="ORF">DC077_04645</name>
    <name evidence="2" type="ORF">DC078_00605</name>
</gene>
<name>A0A2U2AS62_9GAMM</name>
<reference evidence="1" key="1">
    <citation type="journal article" date="2018" name="Genome Announc.">
        <title>Ignatzschineria cameli sp. nov., isolated from necrotic foot tissue of dromedaries (Camelus dromedarius) and associated maggots (Wohlfahrtia species) in Dubai.</title>
        <authorList>
            <person name="Tsang C.C."/>
            <person name="Tang J.Y."/>
            <person name="Fong J.Y."/>
            <person name="Kinne J."/>
            <person name="Lee H.H."/>
            <person name="Joseph M."/>
            <person name="Jose S."/>
            <person name="Schuster R.K."/>
            <person name="Tang Y."/>
            <person name="Sivakumar S."/>
            <person name="Chen J.H."/>
            <person name="Teng J.L."/>
            <person name="Lau S.K."/>
            <person name="Wernery U."/>
            <person name="Woo P.C."/>
        </authorList>
    </citation>
    <scope>NUCLEOTIDE SEQUENCE</scope>
    <source>
        <strain evidence="1">UAE-HKU57</strain>
        <strain evidence="2">UAE-HKU58</strain>
    </source>
</reference>
<dbReference type="Proteomes" id="UP000245059">
    <property type="component" value="Unassembled WGS sequence"/>
</dbReference>
<dbReference type="EMBL" id="QEWV01000001">
    <property type="protein sequence ID" value="PWD94084.1"/>
    <property type="molecule type" value="Genomic_DNA"/>
</dbReference>
<evidence type="ECO:0000313" key="1">
    <source>
        <dbReference type="EMBL" id="PWD87100.1"/>
    </source>
</evidence>
<evidence type="ECO:0000313" key="3">
    <source>
        <dbReference type="Proteomes" id="UP000245059"/>
    </source>
</evidence>